<dbReference type="Proteomes" id="UP000265618">
    <property type="component" value="Unassembled WGS sequence"/>
</dbReference>
<feature type="compositionally biased region" description="Basic and acidic residues" evidence="1">
    <location>
        <begin position="9"/>
        <end position="19"/>
    </location>
</feature>
<sequence length="68" mass="7306">AGVASEIEALPKGDSHRAVSTEPTALQAQAIKRLEEERAKHPLYGSVSSGADYSDENVLSNIGRRNRT</sequence>
<gene>
    <name evidence="2" type="ORF">KIPB_016887</name>
</gene>
<keyword evidence="3" id="KW-1185">Reference proteome</keyword>
<dbReference type="EMBL" id="BDIP01010759">
    <property type="protein sequence ID" value="GIQ92863.1"/>
    <property type="molecule type" value="Genomic_DNA"/>
</dbReference>
<evidence type="ECO:0000256" key="1">
    <source>
        <dbReference type="SAM" id="MobiDB-lite"/>
    </source>
</evidence>
<comment type="caution">
    <text evidence="2">The sequence shown here is derived from an EMBL/GenBank/DDBJ whole genome shotgun (WGS) entry which is preliminary data.</text>
</comment>
<protein>
    <submittedName>
        <fullName evidence="2">Uncharacterized protein</fullName>
    </submittedName>
</protein>
<evidence type="ECO:0000313" key="2">
    <source>
        <dbReference type="EMBL" id="GIQ92863.1"/>
    </source>
</evidence>
<reference evidence="2 3" key="1">
    <citation type="journal article" date="2018" name="PLoS ONE">
        <title>The draft genome of Kipferlia bialata reveals reductive genome evolution in fornicate parasites.</title>
        <authorList>
            <person name="Tanifuji G."/>
            <person name="Takabayashi S."/>
            <person name="Kume K."/>
            <person name="Takagi M."/>
            <person name="Nakayama T."/>
            <person name="Kamikawa R."/>
            <person name="Inagaki Y."/>
            <person name="Hashimoto T."/>
        </authorList>
    </citation>
    <scope>NUCLEOTIDE SEQUENCE [LARGE SCALE GENOMIC DNA]</scope>
    <source>
        <strain evidence="2">NY0173</strain>
    </source>
</reference>
<feature type="region of interest" description="Disordered" evidence="1">
    <location>
        <begin position="1"/>
        <end position="24"/>
    </location>
</feature>
<feature type="non-terminal residue" evidence="2">
    <location>
        <position position="1"/>
    </location>
</feature>
<organism evidence="2 3">
    <name type="scientific">Kipferlia bialata</name>
    <dbReference type="NCBI Taxonomy" id="797122"/>
    <lineage>
        <taxon>Eukaryota</taxon>
        <taxon>Metamonada</taxon>
        <taxon>Carpediemonas-like organisms</taxon>
        <taxon>Kipferlia</taxon>
    </lineage>
</organism>
<dbReference type="AlphaFoldDB" id="A0A9K3GRR1"/>
<accession>A0A9K3GRR1</accession>
<name>A0A9K3GRR1_9EUKA</name>
<proteinExistence type="predicted"/>
<feature type="non-terminal residue" evidence="2">
    <location>
        <position position="68"/>
    </location>
</feature>
<evidence type="ECO:0000313" key="3">
    <source>
        <dbReference type="Proteomes" id="UP000265618"/>
    </source>
</evidence>
<feature type="region of interest" description="Disordered" evidence="1">
    <location>
        <begin position="42"/>
        <end position="68"/>
    </location>
</feature>